<evidence type="ECO:0000313" key="2">
    <source>
        <dbReference type="EMBL" id="TSE07928.1"/>
    </source>
</evidence>
<keyword evidence="1" id="KW-0472">Membrane</keyword>
<accession>A0A554VJ61</accession>
<dbReference type="Proteomes" id="UP000318833">
    <property type="component" value="Unassembled WGS sequence"/>
</dbReference>
<organism evidence="2 3">
    <name type="scientific">Aquimarina algiphila</name>
    <dbReference type="NCBI Taxonomy" id="2047982"/>
    <lineage>
        <taxon>Bacteria</taxon>
        <taxon>Pseudomonadati</taxon>
        <taxon>Bacteroidota</taxon>
        <taxon>Flavobacteriia</taxon>
        <taxon>Flavobacteriales</taxon>
        <taxon>Flavobacteriaceae</taxon>
        <taxon>Aquimarina</taxon>
    </lineage>
</organism>
<protein>
    <submittedName>
        <fullName evidence="2">Uncharacterized protein</fullName>
    </submittedName>
</protein>
<dbReference type="EMBL" id="VLNR01000028">
    <property type="protein sequence ID" value="TSE07928.1"/>
    <property type="molecule type" value="Genomic_DNA"/>
</dbReference>
<name>A0A554VJ61_9FLAO</name>
<evidence type="ECO:0000256" key="1">
    <source>
        <dbReference type="SAM" id="Phobius"/>
    </source>
</evidence>
<feature type="transmembrane region" description="Helical" evidence="1">
    <location>
        <begin position="31"/>
        <end position="49"/>
    </location>
</feature>
<evidence type="ECO:0000313" key="3">
    <source>
        <dbReference type="Proteomes" id="UP000318833"/>
    </source>
</evidence>
<keyword evidence="1" id="KW-1133">Transmembrane helix</keyword>
<feature type="transmembrane region" description="Helical" evidence="1">
    <location>
        <begin position="7"/>
        <end position="25"/>
    </location>
</feature>
<dbReference type="RefSeq" id="WP_143916942.1">
    <property type="nucleotide sequence ID" value="NZ_CANMXV010000043.1"/>
</dbReference>
<dbReference type="AlphaFoldDB" id="A0A554VJ61"/>
<proteinExistence type="predicted"/>
<gene>
    <name evidence="2" type="ORF">FOF46_14480</name>
</gene>
<reference evidence="2 3" key="1">
    <citation type="submission" date="2019-07" db="EMBL/GenBank/DDBJ databases">
        <title>The draft genome sequence of Aquimarina algiphila M91.</title>
        <authorList>
            <person name="Meng X."/>
        </authorList>
    </citation>
    <scope>NUCLEOTIDE SEQUENCE [LARGE SCALE GENOMIC DNA]</scope>
    <source>
        <strain evidence="2 3">M91</strain>
    </source>
</reference>
<comment type="caution">
    <text evidence="2">The sequence shown here is derived from an EMBL/GenBank/DDBJ whole genome shotgun (WGS) entry which is preliminary data.</text>
</comment>
<keyword evidence="3" id="KW-1185">Reference proteome</keyword>
<keyword evidence="1" id="KW-0812">Transmembrane</keyword>
<sequence>MKNIIKYILIGINIIGLIAIFIWYYTENPNAEPIVVGIAQVGTLLTILFEKRISRNSSSISKIDNSDVDVEEVSDGRDVKITEVSRNSRIKYRRNK</sequence>